<dbReference type="Gene3D" id="1.10.150.240">
    <property type="entry name" value="Putative phosphatase, domain 2"/>
    <property type="match status" value="1"/>
</dbReference>
<dbReference type="Pfam" id="PF00702">
    <property type="entry name" value="Hydrolase"/>
    <property type="match status" value="1"/>
</dbReference>
<comment type="caution">
    <text evidence="1">The sequence shown here is derived from an EMBL/GenBank/DDBJ whole genome shotgun (WGS) entry which is preliminary data.</text>
</comment>
<dbReference type="EMBL" id="SDHW01000003">
    <property type="protein sequence ID" value="RXK59659.1"/>
    <property type="molecule type" value="Genomic_DNA"/>
</dbReference>
<sequence length="233" mass="26926">MYRKWIIYQLIFYAIKSVYEILQPIHFLCSMQTVKAIIFDLGGVLLDIDFRLTEKAFAHLGVSNFTSLFNQFHSNALFKKLETGVDEELFYDEFRTETGLSLTDEQIRDAWNALLLDFRLESLAVLPVLRSKYQLYLLSNTNEIHLQEFQRRYALLGKDENFDALFDAAYYSHRIGERKPNASAFEYVLNKHRLDPATTLFIDDSINNIEAAAALGIQTVHLLPGMKVEELGL</sequence>
<name>A0A4Q1CHZ2_9BACT</name>
<keyword evidence="2" id="KW-1185">Reference proteome</keyword>
<dbReference type="AlphaFoldDB" id="A0A4Q1CHZ2"/>
<dbReference type="PANTHER" id="PTHR43611">
    <property type="entry name" value="ALPHA-D-GLUCOSE 1-PHOSPHATE PHOSPHATASE"/>
    <property type="match status" value="1"/>
</dbReference>
<dbReference type="Gene3D" id="3.40.50.1000">
    <property type="entry name" value="HAD superfamily/HAD-like"/>
    <property type="match status" value="1"/>
</dbReference>
<dbReference type="SUPFAM" id="SSF56784">
    <property type="entry name" value="HAD-like"/>
    <property type="match status" value="1"/>
</dbReference>
<gene>
    <name evidence="1" type="ORF">ESA94_11370</name>
</gene>
<dbReference type="Proteomes" id="UP000290204">
    <property type="component" value="Unassembled WGS sequence"/>
</dbReference>
<dbReference type="InterPro" id="IPR023198">
    <property type="entry name" value="PGP-like_dom2"/>
</dbReference>
<protein>
    <submittedName>
        <fullName evidence="1">HAD family phosphatase</fullName>
    </submittedName>
</protein>
<dbReference type="SFLD" id="SFLDG01129">
    <property type="entry name" value="C1.5:_HAD__Beta-PGM__Phosphata"/>
    <property type="match status" value="1"/>
</dbReference>
<proteinExistence type="predicted"/>
<accession>A0A4Q1CHZ2</accession>
<dbReference type="SFLD" id="SFLDS00003">
    <property type="entry name" value="Haloacid_Dehalogenase"/>
    <property type="match status" value="1"/>
</dbReference>
<dbReference type="PANTHER" id="PTHR43611:SF3">
    <property type="entry name" value="FLAVIN MONONUCLEOTIDE HYDROLASE 1, CHLOROPLATIC"/>
    <property type="match status" value="1"/>
</dbReference>
<dbReference type="OrthoDB" id="9797415at2"/>
<dbReference type="InterPro" id="IPR036412">
    <property type="entry name" value="HAD-like_sf"/>
</dbReference>
<dbReference type="CDD" id="cd02603">
    <property type="entry name" value="HAD_sEH-N_like"/>
    <property type="match status" value="1"/>
</dbReference>
<reference evidence="1 2" key="1">
    <citation type="submission" date="2019-01" db="EMBL/GenBank/DDBJ databases">
        <title>Lacibacter sp. strain TTM-7.</title>
        <authorList>
            <person name="Chen W.-M."/>
        </authorList>
    </citation>
    <scope>NUCLEOTIDE SEQUENCE [LARGE SCALE GENOMIC DNA]</scope>
    <source>
        <strain evidence="1 2">TTM-7</strain>
    </source>
</reference>
<evidence type="ECO:0000313" key="2">
    <source>
        <dbReference type="Proteomes" id="UP000290204"/>
    </source>
</evidence>
<dbReference type="InterPro" id="IPR006439">
    <property type="entry name" value="HAD-SF_hydro_IA"/>
</dbReference>
<evidence type="ECO:0000313" key="1">
    <source>
        <dbReference type="EMBL" id="RXK59659.1"/>
    </source>
</evidence>
<organism evidence="1 2">
    <name type="scientific">Lacibacter luteus</name>
    <dbReference type="NCBI Taxonomy" id="2508719"/>
    <lineage>
        <taxon>Bacteria</taxon>
        <taxon>Pseudomonadati</taxon>
        <taxon>Bacteroidota</taxon>
        <taxon>Chitinophagia</taxon>
        <taxon>Chitinophagales</taxon>
        <taxon>Chitinophagaceae</taxon>
        <taxon>Lacibacter</taxon>
    </lineage>
</organism>
<dbReference type="NCBIfam" id="TIGR01509">
    <property type="entry name" value="HAD-SF-IA-v3"/>
    <property type="match status" value="1"/>
</dbReference>
<dbReference type="InterPro" id="IPR023214">
    <property type="entry name" value="HAD_sf"/>
</dbReference>